<dbReference type="Proteomes" id="UP000308133">
    <property type="component" value="Unassembled WGS sequence"/>
</dbReference>
<dbReference type="PROSITE" id="PS51397">
    <property type="entry name" value="WLM"/>
    <property type="match status" value="1"/>
</dbReference>
<evidence type="ECO:0000313" key="3">
    <source>
        <dbReference type="EMBL" id="TKX24493.1"/>
    </source>
</evidence>
<dbReference type="GO" id="GO:0006281">
    <property type="term" value="P:DNA repair"/>
    <property type="evidence" value="ECO:0007669"/>
    <property type="project" value="TreeGrafter"/>
</dbReference>
<name>A0A4U7B0E9_9PEZI</name>
<organism evidence="3 4">
    <name type="scientific">Elsinoe australis</name>
    <dbReference type="NCBI Taxonomy" id="40998"/>
    <lineage>
        <taxon>Eukaryota</taxon>
        <taxon>Fungi</taxon>
        <taxon>Dikarya</taxon>
        <taxon>Ascomycota</taxon>
        <taxon>Pezizomycotina</taxon>
        <taxon>Dothideomycetes</taxon>
        <taxon>Dothideomycetidae</taxon>
        <taxon>Myriangiales</taxon>
        <taxon>Elsinoaceae</taxon>
        <taxon>Elsinoe</taxon>
    </lineage>
</organism>
<dbReference type="PANTHER" id="PTHR46622">
    <property type="entry name" value="DNA-DEPENDENT METALLOPROTEASE WSS1"/>
    <property type="match status" value="1"/>
</dbReference>
<feature type="region of interest" description="Disordered" evidence="1">
    <location>
        <begin position="296"/>
        <end position="348"/>
    </location>
</feature>
<proteinExistence type="predicted"/>
<sequence length="504" mass="55578">MPLNTLRLNQKHLHPNERITFIKPLPNLSTTAKAELFLQKIAAQCYPIMKAHSLSITTLEEFAPNREFMGRNFNGGEVIQLVLRRMPIRKWDGQNQRFVSRSDLGENGVVVRGNQGRLDPHSTEFVAEREGQDDGWLDFRAVQAVMMHELAHCIEMNHSKAFWKVRNVYYEHLKVLWGRNYTGEGVWGRGQQLENGMFERVGGGGTGDFQDLCGGAYRGRGRRKRGKKGKEKVTYAERKKRKLEKVEGKFGKGQSVGESEAMKVMLEGRFKGSKPKVAGSKRGRDLRAAAALARFGKDKMEKEEEAKAVDEDETDSESGSETESEPEEGGVILVDAQGKQIKDGKGNGLYKVCDDTDAAEDPEAKNELAELENLVYRPRQQDNPSRTGQQLPKALPDIPSPSKKLEWTAKGPITIDDDEDDLDAGAMTTSTAPSKATITNPKACPICSLENEPGSATCIACAHVLDRSKTPGSWQCSTGSCKESGYVNAGDAGRCGICGQLKKG</sequence>
<feature type="region of interest" description="Disordered" evidence="1">
    <location>
        <begin position="369"/>
        <end position="405"/>
    </location>
</feature>
<dbReference type="Pfam" id="PF08325">
    <property type="entry name" value="WLM"/>
    <property type="match status" value="2"/>
</dbReference>
<evidence type="ECO:0000256" key="1">
    <source>
        <dbReference type="SAM" id="MobiDB-lite"/>
    </source>
</evidence>
<comment type="caution">
    <text evidence="3">The sequence shown here is derived from an EMBL/GenBank/DDBJ whole genome shotgun (WGS) entry which is preliminary data.</text>
</comment>
<dbReference type="GO" id="GO:0008237">
    <property type="term" value="F:metallopeptidase activity"/>
    <property type="evidence" value="ECO:0007669"/>
    <property type="project" value="TreeGrafter"/>
</dbReference>
<protein>
    <submittedName>
        <fullName evidence="3">WLM domain-containing protein 2</fullName>
    </submittedName>
</protein>
<dbReference type="Gene3D" id="3.30.2010.10">
    <property type="entry name" value="Metalloproteases ('zincins'), catalytic domain"/>
    <property type="match status" value="1"/>
</dbReference>
<dbReference type="GO" id="GO:0005634">
    <property type="term" value="C:nucleus"/>
    <property type="evidence" value="ECO:0007669"/>
    <property type="project" value="TreeGrafter"/>
</dbReference>
<dbReference type="PANTHER" id="PTHR46622:SF1">
    <property type="entry name" value="DNA-DEPENDENT METALLOPROTEASE WSS1"/>
    <property type="match status" value="1"/>
</dbReference>
<gene>
    <name evidence="3" type="ORF">C1H76_3100</name>
</gene>
<feature type="compositionally biased region" description="Acidic residues" evidence="1">
    <location>
        <begin position="310"/>
        <end position="328"/>
    </location>
</feature>
<dbReference type="CDD" id="cd07344">
    <property type="entry name" value="M48_yhfN_like"/>
    <property type="match status" value="1"/>
</dbReference>
<dbReference type="EMBL" id="PTQR01000039">
    <property type="protein sequence ID" value="TKX24493.1"/>
    <property type="molecule type" value="Genomic_DNA"/>
</dbReference>
<feature type="compositionally biased region" description="Polar residues" evidence="1">
    <location>
        <begin position="381"/>
        <end position="390"/>
    </location>
</feature>
<dbReference type="InterPro" id="IPR013536">
    <property type="entry name" value="WLM_dom"/>
</dbReference>
<dbReference type="InterPro" id="IPR053000">
    <property type="entry name" value="WSS1-like_metalloprotease"/>
</dbReference>
<evidence type="ECO:0000313" key="4">
    <source>
        <dbReference type="Proteomes" id="UP000308133"/>
    </source>
</evidence>
<feature type="compositionally biased region" description="Basic and acidic residues" evidence="1">
    <location>
        <begin position="296"/>
        <end position="309"/>
    </location>
</feature>
<dbReference type="AlphaFoldDB" id="A0A4U7B0E9"/>
<feature type="domain" description="WLM" evidence="2">
    <location>
        <begin position="10"/>
        <end position="296"/>
    </location>
</feature>
<accession>A0A4U7B0E9</accession>
<evidence type="ECO:0000259" key="2">
    <source>
        <dbReference type="PROSITE" id="PS51397"/>
    </source>
</evidence>
<reference evidence="3 4" key="1">
    <citation type="submission" date="2018-02" db="EMBL/GenBank/DDBJ databases">
        <title>Draft genome sequences of Elsinoe sp., causing black scab on jojoba.</title>
        <authorList>
            <person name="Stodart B."/>
            <person name="Jeffress S."/>
            <person name="Ash G."/>
            <person name="Arun Chinnappa K."/>
        </authorList>
    </citation>
    <scope>NUCLEOTIDE SEQUENCE [LARGE SCALE GENOMIC DNA]</scope>
    <source>
        <strain evidence="3 4">Hillstone_2</strain>
    </source>
</reference>